<dbReference type="GO" id="GO:0004843">
    <property type="term" value="F:cysteine-type deubiquitinase activity"/>
    <property type="evidence" value="ECO:0007669"/>
    <property type="project" value="UniProtKB-EC"/>
</dbReference>
<evidence type="ECO:0000313" key="14">
    <source>
        <dbReference type="Proteomes" id="UP000728185"/>
    </source>
</evidence>
<dbReference type="PROSITE" id="PS52048">
    <property type="entry name" value="UCH_DOMAIN"/>
    <property type="match status" value="1"/>
</dbReference>
<organism evidence="13 14">
    <name type="scientific">Fasciolopsis buskii</name>
    <dbReference type="NCBI Taxonomy" id="27845"/>
    <lineage>
        <taxon>Eukaryota</taxon>
        <taxon>Metazoa</taxon>
        <taxon>Spiralia</taxon>
        <taxon>Lophotrochozoa</taxon>
        <taxon>Platyhelminthes</taxon>
        <taxon>Trematoda</taxon>
        <taxon>Digenea</taxon>
        <taxon>Plagiorchiida</taxon>
        <taxon>Echinostomata</taxon>
        <taxon>Echinostomatoidea</taxon>
        <taxon>Fasciolidae</taxon>
        <taxon>Fasciolopsis</taxon>
    </lineage>
</organism>
<proteinExistence type="inferred from homology"/>
<dbReference type="OrthoDB" id="427186at2759"/>
<comment type="function">
    <text evidence="8">Ubiquitin-protein hydrolase is involved both in the processing of ubiquitin precursors and of ubiquitinated proteins. This enzyme is a thiol protease that recognizes and hydrolyzes a peptide bond at the C-terminal glycine of ubiquitin.</text>
</comment>
<evidence type="ECO:0000256" key="10">
    <source>
        <dbReference type="PROSITE-ProRule" id="PRU01393"/>
    </source>
</evidence>
<comment type="caution">
    <text evidence="10">Lacks conserved residue(s) required for the propagation of feature annotation.</text>
</comment>
<dbReference type="GO" id="GO:0005737">
    <property type="term" value="C:cytoplasm"/>
    <property type="evidence" value="ECO:0007669"/>
    <property type="project" value="TreeGrafter"/>
</dbReference>
<sequence>RATLVATIESSGFNVCCSVTRINSLNNFLALEKMRWIPLESNPEVMNQFISKLGIEDGWEFVDVYGLDPELLAMVPKPVLAVMVLYPLSKKTEAQPLGEPVKNTSLMFIKQTIGNACGTVALLHAVTNNQDHLKFRDRSVLDQLIQTLKDLEPSERGEAMEREEILSTLHEDSAAMGQTEAPEASSKTNLHFTCFVEHNKGLYELGNPYTYFLLFHFSDGRKNSPVYHGPSSPSTLLEDTGAVINRFIQRDPDNLNFTMVALSKKP</sequence>
<feature type="domain" description="UCH catalytic" evidence="12">
    <location>
        <begin position="35"/>
        <end position="264"/>
    </location>
</feature>
<evidence type="ECO:0000256" key="11">
    <source>
        <dbReference type="RuleBase" id="RU361215"/>
    </source>
</evidence>
<comment type="similarity">
    <text evidence="2 10 11">Belongs to the peptidase C12 family.</text>
</comment>
<keyword evidence="7 11" id="KW-0788">Thiol protease</keyword>
<keyword evidence="5 11" id="KW-0833">Ubl conjugation pathway</keyword>
<keyword evidence="14" id="KW-1185">Reference proteome</keyword>
<keyword evidence="6 11" id="KW-0378">Hydrolase</keyword>
<evidence type="ECO:0000256" key="7">
    <source>
        <dbReference type="ARBA" id="ARBA00022807"/>
    </source>
</evidence>
<gene>
    <name evidence="13" type="ORF">FBUS_10058</name>
</gene>
<evidence type="ECO:0000256" key="6">
    <source>
        <dbReference type="ARBA" id="ARBA00022801"/>
    </source>
</evidence>
<dbReference type="EC" id="3.4.19.12" evidence="3 11"/>
<dbReference type="Proteomes" id="UP000728185">
    <property type="component" value="Unassembled WGS sequence"/>
</dbReference>
<accession>A0A8E0VGN4</accession>
<dbReference type="SUPFAM" id="SSF54001">
    <property type="entry name" value="Cysteine proteinases"/>
    <property type="match status" value="1"/>
</dbReference>
<name>A0A8E0VGN4_9TREM</name>
<dbReference type="CDD" id="cd09616">
    <property type="entry name" value="Peptidase_C12_UCH_L1_L3"/>
    <property type="match status" value="1"/>
</dbReference>
<dbReference type="InterPro" id="IPR036959">
    <property type="entry name" value="Peptidase_C12_UCH_sf"/>
</dbReference>
<dbReference type="PANTHER" id="PTHR10589">
    <property type="entry name" value="UBIQUITIN CARBOXYL-TERMINAL HYDROLASE"/>
    <property type="match status" value="1"/>
</dbReference>
<reference evidence="13" key="1">
    <citation type="submission" date="2019-05" db="EMBL/GenBank/DDBJ databases">
        <title>Annotation for the trematode Fasciolopsis buski.</title>
        <authorList>
            <person name="Choi Y.-J."/>
        </authorList>
    </citation>
    <scope>NUCLEOTIDE SEQUENCE</scope>
    <source>
        <strain evidence="13">HT</strain>
        <tissue evidence="13">Whole worm</tissue>
    </source>
</reference>
<dbReference type="GO" id="GO:0016579">
    <property type="term" value="P:protein deubiquitination"/>
    <property type="evidence" value="ECO:0007669"/>
    <property type="project" value="TreeGrafter"/>
</dbReference>
<evidence type="ECO:0000313" key="13">
    <source>
        <dbReference type="EMBL" id="KAA0187311.1"/>
    </source>
</evidence>
<dbReference type="FunFam" id="3.40.532.10:FF:000006">
    <property type="entry name" value="Ubiquitin carboxyl-terminal hydrolase"/>
    <property type="match status" value="1"/>
</dbReference>
<dbReference type="GO" id="GO:0006511">
    <property type="term" value="P:ubiquitin-dependent protein catabolic process"/>
    <property type="evidence" value="ECO:0007669"/>
    <property type="project" value="UniProtKB-UniRule"/>
</dbReference>
<keyword evidence="4 11" id="KW-0645">Protease</keyword>
<dbReference type="AlphaFoldDB" id="A0A8E0VGN4"/>
<evidence type="ECO:0000256" key="2">
    <source>
        <dbReference type="ARBA" id="ARBA00009326"/>
    </source>
</evidence>
<dbReference type="InterPro" id="IPR038765">
    <property type="entry name" value="Papain-like_cys_pep_sf"/>
</dbReference>
<evidence type="ECO:0000259" key="12">
    <source>
        <dbReference type="PROSITE" id="PS52048"/>
    </source>
</evidence>
<evidence type="ECO:0000256" key="8">
    <source>
        <dbReference type="ARBA" id="ARBA00055560"/>
    </source>
</evidence>
<protein>
    <recommendedName>
        <fullName evidence="9 11">Ubiquitin carboxyl-terminal hydrolase</fullName>
        <ecNumber evidence="3 11">3.4.19.12</ecNumber>
    </recommendedName>
</protein>
<dbReference type="Pfam" id="PF01088">
    <property type="entry name" value="Peptidase_C12"/>
    <property type="match status" value="1"/>
</dbReference>
<dbReference type="Gene3D" id="3.40.532.10">
    <property type="entry name" value="Peptidase C12, ubiquitin carboxyl-terminal hydrolase"/>
    <property type="match status" value="1"/>
</dbReference>
<evidence type="ECO:0000256" key="4">
    <source>
        <dbReference type="ARBA" id="ARBA00022670"/>
    </source>
</evidence>
<evidence type="ECO:0000256" key="3">
    <source>
        <dbReference type="ARBA" id="ARBA00012759"/>
    </source>
</evidence>
<dbReference type="PANTHER" id="PTHR10589:SF17">
    <property type="entry name" value="UBIQUITIN CARBOXYL-TERMINAL HYDROLASE"/>
    <property type="match status" value="1"/>
</dbReference>
<dbReference type="EMBL" id="LUCM01009211">
    <property type="protein sequence ID" value="KAA0187311.1"/>
    <property type="molecule type" value="Genomic_DNA"/>
</dbReference>
<evidence type="ECO:0000256" key="1">
    <source>
        <dbReference type="ARBA" id="ARBA00000707"/>
    </source>
</evidence>
<comment type="catalytic activity">
    <reaction evidence="1 11">
        <text>Thiol-dependent hydrolysis of ester, thioester, amide, peptide and isopeptide bonds formed by the C-terminal Gly of ubiquitin (a 76-residue protein attached to proteins as an intracellular targeting signal).</text>
        <dbReference type="EC" id="3.4.19.12"/>
    </reaction>
</comment>
<evidence type="ECO:0000256" key="5">
    <source>
        <dbReference type="ARBA" id="ARBA00022786"/>
    </source>
</evidence>
<feature type="non-terminal residue" evidence="13">
    <location>
        <position position="1"/>
    </location>
</feature>
<comment type="caution">
    <text evidence="13">The sequence shown here is derived from an EMBL/GenBank/DDBJ whole genome shotgun (WGS) entry which is preliminary data.</text>
</comment>
<dbReference type="PRINTS" id="PR00707">
    <property type="entry name" value="UBCTHYDRLASE"/>
</dbReference>
<dbReference type="InterPro" id="IPR001578">
    <property type="entry name" value="Peptidase_C12_UCH"/>
</dbReference>
<evidence type="ECO:0000256" key="9">
    <source>
        <dbReference type="ARBA" id="ARBA00073226"/>
    </source>
</evidence>